<protein>
    <recommendedName>
        <fullName evidence="3">DUF1772 domain-containing protein</fullName>
    </recommendedName>
</protein>
<evidence type="ECO:0000256" key="1">
    <source>
        <dbReference type="SAM" id="Phobius"/>
    </source>
</evidence>
<keyword evidence="1" id="KW-0472">Membrane</keyword>
<proteinExistence type="predicted"/>
<gene>
    <name evidence="2" type="ORF">BN869_000004295_1</name>
</gene>
<dbReference type="InterPro" id="IPR013901">
    <property type="entry name" value="Anthrone_oxy"/>
</dbReference>
<feature type="transmembrane region" description="Helical" evidence="1">
    <location>
        <begin position="105"/>
        <end position="126"/>
    </location>
</feature>
<keyword evidence="1" id="KW-0812">Transmembrane</keyword>
<dbReference type="EMBL" id="CDPU01000010">
    <property type="protein sequence ID" value="CEO48238.1"/>
    <property type="molecule type" value="Genomic_DNA"/>
</dbReference>
<keyword evidence="1" id="KW-1133">Transmembrane helix</keyword>
<reference evidence="2" key="1">
    <citation type="submission" date="2015-01" db="EMBL/GenBank/DDBJ databases">
        <authorList>
            <person name="Durling Mikael"/>
        </authorList>
    </citation>
    <scope>NUCLEOTIDE SEQUENCE</scope>
</reference>
<accession>A0A0B7JT40</accession>
<sequence length="185" mass="20977">MLDVISQSCPFSWTPDIMDQVIMTTLPFVNLMAASHLAGYHFASEAVIMPNTLSTADTVTILQEFYRTLDVGRKYAPAMVAATTAGFLLQSSWNGRGTYDFVFNMMAGTSMGLLIPYTYFGIVPYNDKLLSEYKIMREAKKQDFTYHGNLQEVRGLVLEWRRRDFHRMILVKLSALFGFLAMLGL</sequence>
<organism evidence="2">
    <name type="scientific">Bionectria ochroleuca</name>
    <name type="common">Gliocladium roseum</name>
    <dbReference type="NCBI Taxonomy" id="29856"/>
    <lineage>
        <taxon>Eukaryota</taxon>
        <taxon>Fungi</taxon>
        <taxon>Dikarya</taxon>
        <taxon>Ascomycota</taxon>
        <taxon>Pezizomycotina</taxon>
        <taxon>Sordariomycetes</taxon>
        <taxon>Hypocreomycetidae</taxon>
        <taxon>Hypocreales</taxon>
        <taxon>Bionectriaceae</taxon>
        <taxon>Clonostachys</taxon>
    </lineage>
</organism>
<name>A0A0B7JT40_BIOOC</name>
<evidence type="ECO:0008006" key="3">
    <source>
        <dbReference type="Google" id="ProtNLM"/>
    </source>
</evidence>
<evidence type="ECO:0000313" key="2">
    <source>
        <dbReference type="EMBL" id="CEO48238.1"/>
    </source>
</evidence>
<dbReference type="AlphaFoldDB" id="A0A0B7JT40"/>
<dbReference type="Pfam" id="PF08592">
    <property type="entry name" value="Anthrone_oxy"/>
    <property type="match status" value="1"/>
</dbReference>